<sequence length="274" mass="30947">MIEKIIKKIRSLPPLPESVQRVREVCSNPEGTVKDLIPVIKQDPMFTADILKAANSPLYGFSKQIASIDQAVSLFGMGTIQGFAIAYAMRKSFSVDLSVYGINSNDLTNVSTMQNALICNWGKFQVFTYKDEMTTLSLIMELGKMIAAKIIEENNKTEIFKDEMSKVRTYKEILGVEKEFLSISSEQINAMMFKHWKFSETMIEIMQHIVEPEKADEDVKKHTQILRVAKEAIPVTSPLCEKSIGLALEKCKEYKLDYQSLNSEIKALKSLIAS</sequence>
<evidence type="ECO:0000259" key="1">
    <source>
        <dbReference type="PROSITE" id="PS51833"/>
    </source>
</evidence>
<dbReference type="STRING" id="223786.SAMN05216234_10260"/>
<organism evidence="2 3">
    <name type="scientific">Hydrogenimonas thermophila</name>
    <dbReference type="NCBI Taxonomy" id="223786"/>
    <lineage>
        <taxon>Bacteria</taxon>
        <taxon>Pseudomonadati</taxon>
        <taxon>Campylobacterota</taxon>
        <taxon>Epsilonproteobacteria</taxon>
        <taxon>Campylobacterales</taxon>
        <taxon>Hydrogenimonadaceae</taxon>
        <taxon>Hydrogenimonas</taxon>
    </lineage>
</organism>
<proteinExistence type="predicted"/>
<gene>
    <name evidence="2" type="ORF">SAMN05216234_10260</name>
</gene>
<evidence type="ECO:0000313" key="2">
    <source>
        <dbReference type="EMBL" id="SFO92777.1"/>
    </source>
</evidence>
<dbReference type="SUPFAM" id="SSF109604">
    <property type="entry name" value="HD-domain/PDEase-like"/>
    <property type="match status" value="1"/>
</dbReference>
<keyword evidence="3" id="KW-1185">Reference proteome</keyword>
<accession>A0A1I5L693</accession>
<dbReference type="PROSITE" id="PS51833">
    <property type="entry name" value="HDOD"/>
    <property type="match status" value="1"/>
</dbReference>
<dbReference type="RefSeq" id="WP_092910108.1">
    <property type="nucleotide sequence ID" value="NZ_FOXB01000002.1"/>
</dbReference>
<dbReference type="Pfam" id="PF08668">
    <property type="entry name" value="HDOD"/>
    <property type="match status" value="1"/>
</dbReference>
<dbReference type="Proteomes" id="UP000199227">
    <property type="component" value="Unassembled WGS sequence"/>
</dbReference>
<dbReference type="InterPro" id="IPR052340">
    <property type="entry name" value="RNase_Y/CdgJ"/>
</dbReference>
<name>A0A1I5L693_9BACT</name>
<protein>
    <submittedName>
        <fullName evidence="2">HD-like signal output (HDOD) domain, no enzymatic activity</fullName>
    </submittedName>
</protein>
<dbReference type="Gene3D" id="1.10.3210.10">
    <property type="entry name" value="Hypothetical protein af1432"/>
    <property type="match status" value="1"/>
</dbReference>
<feature type="domain" description="HDOD" evidence="1">
    <location>
        <begin position="12"/>
        <end position="212"/>
    </location>
</feature>
<dbReference type="EMBL" id="FOXB01000002">
    <property type="protein sequence ID" value="SFO92777.1"/>
    <property type="molecule type" value="Genomic_DNA"/>
</dbReference>
<dbReference type="PANTHER" id="PTHR33525">
    <property type="match status" value="1"/>
</dbReference>
<reference evidence="2 3" key="1">
    <citation type="submission" date="2016-10" db="EMBL/GenBank/DDBJ databases">
        <authorList>
            <person name="de Groot N.N."/>
        </authorList>
    </citation>
    <scope>NUCLEOTIDE SEQUENCE [LARGE SCALE GENOMIC DNA]</scope>
    <source>
        <strain evidence="2 3">EP1-55-1</strain>
    </source>
</reference>
<dbReference type="PANTHER" id="PTHR33525:SF4">
    <property type="entry name" value="CYCLIC DI-GMP PHOSPHODIESTERASE CDGJ"/>
    <property type="match status" value="1"/>
</dbReference>
<dbReference type="InterPro" id="IPR013976">
    <property type="entry name" value="HDOD"/>
</dbReference>
<dbReference type="AlphaFoldDB" id="A0A1I5L693"/>
<dbReference type="OrthoDB" id="9803649at2"/>
<evidence type="ECO:0000313" key="3">
    <source>
        <dbReference type="Proteomes" id="UP000199227"/>
    </source>
</evidence>